<dbReference type="EMBL" id="AB909496">
    <property type="protein sequence ID" value="BAO51248.1"/>
    <property type="molecule type" value="Genomic_DNA"/>
</dbReference>
<feature type="compositionally biased region" description="Pro residues" evidence="6">
    <location>
        <begin position="390"/>
        <end position="404"/>
    </location>
</feature>
<evidence type="ECO:0000256" key="5">
    <source>
        <dbReference type="ARBA" id="ARBA00023212"/>
    </source>
</evidence>
<dbReference type="InterPro" id="IPR008604">
    <property type="entry name" value="MAP7_fam"/>
</dbReference>
<feature type="region of interest" description="Disordered" evidence="6">
    <location>
        <begin position="754"/>
        <end position="774"/>
    </location>
</feature>
<feature type="compositionally biased region" description="Pro residues" evidence="6">
    <location>
        <begin position="356"/>
        <end position="366"/>
    </location>
</feature>
<dbReference type="Pfam" id="PF05672">
    <property type="entry name" value="MAP7"/>
    <property type="match status" value="1"/>
</dbReference>
<feature type="compositionally biased region" description="Acidic residues" evidence="6">
    <location>
        <begin position="636"/>
        <end position="645"/>
    </location>
</feature>
<dbReference type="PANTHER" id="PTHR15073">
    <property type="entry name" value="MICROTUBULE-ASSOCIATED PROTEIN"/>
    <property type="match status" value="1"/>
</dbReference>
<keyword evidence="4" id="KW-0175">Coiled coil</keyword>
<evidence type="ECO:0000256" key="6">
    <source>
        <dbReference type="SAM" id="MobiDB-lite"/>
    </source>
</evidence>
<evidence type="ECO:0000313" key="7">
    <source>
        <dbReference type="EMBL" id="BAO51248.1"/>
    </source>
</evidence>
<feature type="compositionally biased region" description="Basic and acidic residues" evidence="6">
    <location>
        <begin position="583"/>
        <end position="614"/>
    </location>
</feature>
<dbReference type="GO" id="GO:0000226">
    <property type="term" value="P:microtubule cytoskeleton organization"/>
    <property type="evidence" value="ECO:0007669"/>
    <property type="project" value="InterPro"/>
</dbReference>
<feature type="region of interest" description="Disordered" evidence="6">
    <location>
        <begin position="22"/>
        <end position="54"/>
    </location>
</feature>
<feature type="compositionally biased region" description="Polar residues" evidence="6">
    <location>
        <begin position="757"/>
        <end position="766"/>
    </location>
</feature>
<feature type="region of interest" description="Disordered" evidence="6">
    <location>
        <begin position="542"/>
        <end position="682"/>
    </location>
</feature>
<proteinExistence type="inferred from homology"/>
<feature type="compositionally biased region" description="Basic and acidic residues" evidence="6">
    <location>
        <begin position="444"/>
        <end position="453"/>
    </location>
</feature>
<feature type="compositionally biased region" description="Polar residues" evidence="6">
    <location>
        <begin position="206"/>
        <end position="222"/>
    </location>
</feature>
<comment type="similarity">
    <text evidence="2">Belongs to the MAP7 family.</text>
</comment>
<accession>W6JLW6</accession>
<protein>
    <submittedName>
        <fullName evidence="7">MAP7 domain containing 2</fullName>
    </submittedName>
</protein>
<reference evidence="7" key="1">
    <citation type="journal article" date="2014" name="Nat. Commun.">
        <title>Co-option of Sox3 as the male-determining factor on the Y chromosome in the fish Oryzias dancena.</title>
        <authorList>
            <person name="Takehana Y."/>
            <person name="Matsuda M."/>
            <person name="Myosho T."/>
            <person name="Suster M.L."/>
            <person name="Kawakami K."/>
            <person name="Shin-i T."/>
            <person name="Kohara Y."/>
            <person name="Kuroki Y."/>
            <person name="Toyoda A."/>
            <person name="Fujiyama A."/>
            <person name="Hamaguchi S."/>
            <person name="Sakaizumi M."/>
            <person name="Naruse K."/>
        </authorList>
    </citation>
    <scope>NUCLEOTIDE SEQUENCE</scope>
</reference>
<feature type="compositionally biased region" description="Low complexity" evidence="6">
    <location>
        <begin position="262"/>
        <end position="275"/>
    </location>
</feature>
<comment type="subcellular location">
    <subcellularLocation>
        <location evidence="1">Cytoplasm</location>
        <location evidence="1">Cytoskeleton</location>
    </subcellularLocation>
</comment>
<sequence length="774" mass="86194">MAEGATTLKGLRAQIAAAAQAQAEERRSLAGNSPGPTGDTLAKPQGCKPVIDGSSLRVDDRLRVAKERREEAERQQALRESQIMERERKAKLQVERQLEERQKKLEEQRRKEEQKRLAVEEKRKQKQEEEKEHYEAVMRRTLERSQRLEQRQKRWSWGGQSPDQDSRAADKRFPSATNLKQPAATISKRLSSSATLIKSPDKSAKPRSSSCNRLPSNGNDAQAANEDGKKLQSQQTCGTAHRPQAGTVDEGVLSRLLTPTQASLARSKSAALLSAEGSDASECHLCPRSASASPLPPPRGPVRSRSIDRQKKSGMTTSVSADGALDPSLKDKSSVSPGGKQPSCPSSTLGRNRSPSPAPNPAPKRTPSPSAAKQSPRMRPPSPGAMKQRPPSPQPTSAKPPPIQKPALTPTGPPTLRKRDSKTKDHQGSPTPVQPLAPQPSDASKTKEKDESKGGTGTNSAAEAAKILAENRRLMREQKEREEQLRIQREEEEKLRKEEENRQQEEARLKRLEEEKKLAEERKIKEEEEARLAEEEKVRLAEEEAQKQAELLKERQEAEAKALEEAERVRVERDRIMQQNQQERMERKKRIEEIMKRTRKGDQGDPKKDDDKSGQENGDEDEMEQINCENQNDMEKDIDGDDLNPEEPVMSLELCSMNGEPETEDKENNNGSEETHAISPVPKGHLIEGSEFLNDSTKVGLVSSLNGKSNQWSFEELIDVHSKPRPLMEAEDCKQDMINCDGSSDGTKVAFEDKATPPNTLHSSHQPIEAMSEI</sequence>
<gene>
    <name evidence="7" type="primary">Map7d2</name>
</gene>
<evidence type="ECO:0000256" key="1">
    <source>
        <dbReference type="ARBA" id="ARBA00004245"/>
    </source>
</evidence>
<organism evidence="7">
    <name type="scientific">Oryzias dancena</name>
    <name type="common">Indian ricefish</name>
    <dbReference type="NCBI Taxonomy" id="291360"/>
    <lineage>
        <taxon>Eukaryota</taxon>
        <taxon>Metazoa</taxon>
        <taxon>Chordata</taxon>
        <taxon>Craniata</taxon>
        <taxon>Vertebrata</taxon>
        <taxon>Euteleostomi</taxon>
        <taxon>Actinopterygii</taxon>
        <taxon>Neopterygii</taxon>
        <taxon>Teleostei</taxon>
        <taxon>Neoteleostei</taxon>
        <taxon>Acanthomorphata</taxon>
        <taxon>Ovalentaria</taxon>
        <taxon>Atherinomorphae</taxon>
        <taxon>Beloniformes</taxon>
        <taxon>Adrianichthyidae</taxon>
        <taxon>Oryziinae</taxon>
        <taxon>Oryzias</taxon>
    </lineage>
</organism>
<name>W6JLW6_ORYDN</name>
<feature type="region of interest" description="Disordered" evidence="6">
    <location>
        <begin position="67"/>
        <end position="250"/>
    </location>
</feature>
<dbReference type="PANTHER" id="PTHR15073:SF5">
    <property type="entry name" value="MAP7 DOMAIN-CONTAINING PROTEIN 3"/>
    <property type="match status" value="1"/>
</dbReference>
<feature type="compositionally biased region" description="Basic and acidic residues" evidence="6">
    <location>
        <begin position="469"/>
        <end position="513"/>
    </location>
</feature>
<feature type="region of interest" description="Disordered" evidence="6">
    <location>
        <begin position="262"/>
        <end position="513"/>
    </location>
</feature>
<evidence type="ECO:0000256" key="2">
    <source>
        <dbReference type="ARBA" id="ARBA00007525"/>
    </source>
</evidence>
<evidence type="ECO:0000256" key="4">
    <source>
        <dbReference type="ARBA" id="ARBA00023054"/>
    </source>
</evidence>
<dbReference type="GO" id="GO:0015630">
    <property type="term" value="C:microtubule cytoskeleton"/>
    <property type="evidence" value="ECO:0007669"/>
    <property type="project" value="InterPro"/>
</dbReference>
<keyword evidence="5" id="KW-0206">Cytoskeleton</keyword>
<feature type="compositionally biased region" description="Basic and acidic residues" evidence="6">
    <location>
        <begin position="164"/>
        <end position="173"/>
    </location>
</feature>
<evidence type="ECO:0000256" key="3">
    <source>
        <dbReference type="ARBA" id="ARBA00022490"/>
    </source>
</evidence>
<feature type="compositionally biased region" description="Basic and acidic residues" evidence="6">
    <location>
        <begin position="67"/>
        <end position="152"/>
    </location>
</feature>
<dbReference type="InterPro" id="IPR051483">
    <property type="entry name" value="MAP7_domain-containing"/>
</dbReference>
<feature type="compositionally biased region" description="Basic and acidic residues" evidence="6">
    <location>
        <begin position="542"/>
        <end position="576"/>
    </location>
</feature>
<dbReference type="AlphaFoldDB" id="W6JLW6"/>
<keyword evidence="3" id="KW-0963">Cytoplasm</keyword>